<dbReference type="Pfam" id="PF08613">
    <property type="entry name" value="Cyclin"/>
    <property type="match status" value="1"/>
</dbReference>
<feature type="compositionally biased region" description="Polar residues" evidence="1">
    <location>
        <begin position="1"/>
        <end position="12"/>
    </location>
</feature>
<name>A0A7D9H291_DEKBR</name>
<evidence type="ECO:0000256" key="1">
    <source>
        <dbReference type="SAM" id="MobiDB-lite"/>
    </source>
</evidence>
<feature type="region of interest" description="Disordered" evidence="1">
    <location>
        <begin position="1"/>
        <end position="124"/>
    </location>
</feature>
<dbReference type="PANTHER" id="PTHR15615:SF94">
    <property type="entry name" value="PHO85 CYCLIN-6-RELATED"/>
    <property type="match status" value="1"/>
</dbReference>
<dbReference type="PANTHER" id="PTHR15615">
    <property type="match status" value="1"/>
</dbReference>
<evidence type="ECO:0000313" key="3">
    <source>
        <dbReference type="Proteomes" id="UP000478008"/>
    </source>
</evidence>
<feature type="compositionally biased region" description="Basic and acidic residues" evidence="1">
    <location>
        <begin position="263"/>
        <end position="280"/>
    </location>
</feature>
<feature type="region of interest" description="Disordered" evidence="1">
    <location>
        <begin position="245"/>
        <end position="292"/>
    </location>
</feature>
<protein>
    <submittedName>
        <fullName evidence="2">DEBR0S4_03884g1_1</fullName>
    </submittedName>
</protein>
<dbReference type="GO" id="GO:0005634">
    <property type="term" value="C:nucleus"/>
    <property type="evidence" value="ECO:0007669"/>
    <property type="project" value="TreeGrafter"/>
</dbReference>
<accession>A0A7D9H291</accession>
<feature type="compositionally biased region" description="Low complexity" evidence="1">
    <location>
        <begin position="30"/>
        <end position="57"/>
    </location>
</feature>
<dbReference type="CDD" id="cd20558">
    <property type="entry name" value="CYCLIN_ScPCL7-like"/>
    <property type="match status" value="1"/>
</dbReference>
<keyword evidence="3" id="KW-1185">Reference proteome</keyword>
<dbReference type="GO" id="GO:0016538">
    <property type="term" value="F:cyclin-dependent protein serine/threonine kinase regulator activity"/>
    <property type="evidence" value="ECO:0007669"/>
    <property type="project" value="TreeGrafter"/>
</dbReference>
<dbReference type="Gene3D" id="1.10.472.10">
    <property type="entry name" value="Cyclin-like"/>
    <property type="match status" value="1"/>
</dbReference>
<dbReference type="AlphaFoldDB" id="A0A7D9H291"/>
<dbReference type="GO" id="GO:0000307">
    <property type="term" value="C:cyclin-dependent protein kinase holoenzyme complex"/>
    <property type="evidence" value="ECO:0007669"/>
    <property type="project" value="UniProtKB-ARBA"/>
</dbReference>
<organism evidence="2 3">
    <name type="scientific">Dekkera bruxellensis</name>
    <name type="common">Brettanomyces custersii</name>
    <dbReference type="NCBI Taxonomy" id="5007"/>
    <lineage>
        <taxon>Eukaryota</taxon>
        <taxon>Fungi</taxon>
        <taxon>Dikarya</taxon>
        <taxon>Ascomycota</taxon>
        <taxon>Saccharomycotina</taxon>
        <taxon>Pichiomycetes</taxon>
        <taxon>Pichiales</taxon>
        <taxon>Pichiaceae</taxon>
        <taxon>Brettanomyces</taxon>
    </lineage>
</organism>
<gene>
    <name evidence="2" type="ORF">DEBR0S4_03884G</name>
</gene>
<dbReference type="EMBL" id="CABFWN010000004">
    <property type="protein sequence ID" value="VUG18848.1"/>
    <property type="molecule type" value="Genomic_DNA"/>
</dbReference>
<feature type="compositionally biased region" description="Polar residues" evidence="1">
    <location>
        <begin position="281"/>
        <end position="292"/>
    </location>
</feature>
<dbReference type="GO" id="GO:0019901">
    <property type="term" value="F:protein kinase binding"/>
    <property type="evidence" value="ECO:0007669"/>
    <property type="project" value="InterPro"/>
</dbReference>
<sequence length="571" mass="62425">MLPSHNTITQPQAIRGAGTNGHAGSDQQPAAFNSSSVNASSSFIPSSSFSSSYTSRNATPPSNFGSMPFTGASPSANPPPTSFLHRNSLGASSASRPGSYDSTAQLRTPAADPTGSFGAPNGTRRSLLTSKLQNERQIGLLPPHQQQQNVSSFFQQGSFSSSVHSQFLRNHKYQPQQQIRQDVLSYHNTPTHVSSSYGSAVLPTVAPVQMASSYSAQPGIQPAGVAFPPQPMPVTATTDVSHDMAYSTTSSSSGTLYQDTQEAVDRHGGAKSRDESRFQAEETSGNASQSAEQGKINLVGQTQLQIQHPHFISSSAPVHTSFGFSQTASRAEFPDNYQAVNGPTFNRGQFSLHRPLAAEGDHLNIAEHPTQDLLLMLSSLLQKIVEANDLLHTETYDQDILGMQQQGTTPANRFKASVLAFHGRNIPPISLHAYLVRILKYCPMTNDVFLSLLVYFDRIAHNASELAESRNAGSSPGNGKQPPPFVIDSYNIHRLIISGVTVASKFFSDVFYKNSRYAKVGGLRLEELNHLELQFLLLLDFRLMIQVEEMNRYGDLLLRFWKRERLKSTRR</sequence>
<dbReference type="InterPro" id="IPR013922">
    <property type="entry name" value="Cyclin_PHO80-like"/>
</dbReference>
<reference evidence="2 3" key="1">
    <citation type="submission" date="2019-07" db="EMBL/GenBank/DDBJ databases">
        <authorList>
            <person name="Friedrich A."/>
            <person name="Schacherer J."/>
        </authorList>
    </citation>
    <scope>NUCLEOTIDE SEQUENCE [LARGE SCALE GENOMIC DNA]</scope>
</reference>
<feature type="compositionally biased region" description="Polar residues" evidence="1">
    <location>
        <begin position="89"/>
        <end position="106"/>
    </location>
</feature>
<proteinExistence type="predicted"/>
<evidence type="ECO:0000313" key="2">
    <source>
        <dbReference type="EMBL" id="VUG18848.1"/>
    </source>
</evidence>
<dbReference type="Proteomes" id="UP000478008">
    <property type="component" value="Unassembled WGS sequence"/>
</dbReference>